<dbReference type="GO" id="GO:0000045">
    <property type="term" value="P:autophagosome assembly"/>
    <property type="evidence" value="ECO:0007669"/>
    <property type="project" value="InterPro"/>
</dbReference>
<dbReference type="InterPro" id="IPR007242">
    <property type="entry name" value="Atg12"/>
</dbReference>
<keyword evidence="3" id="KW-0072">Autophagy</keyword>
<keyword evidence="5" id="KW-1185">Reference proteome</keyword>
<evidence type="ECO:0000256" key="1">
    <source>
        <dbReference type="ARBA" id="ARBA00022499"/>
    </source>
</evidence>
<proteinExistence type="predicted"/>
<keyword evidence="2" id="KW-0833">Ubl conjugation pathway</keyword>
<gene>
    <name evidence="4" type="ORF">OBRU01_15344</name>
</gene>
<dbReference type="STRING" id="104452.A0A0L7L4Z5"/>
<evidence type="ECO:0000256" key="2">
    <source>
        <dbReference type="ARBA" id="ARBA00022786"/>
    </source>
</evidence>
<evidence type="ECO:0000256" key="3">
    <source>
        <dbReference type="ARBA" id="ARBA00023006"/>
    </source>
</evidence>
<comment type="caution">
    <text evidence="4">The sequence shown here is derived from an EMBL/GenBank/DDBJ whole genome shotgun (WGS) entry which is preliminary data.</text>
</comment>
<keyword evidence="1" id="KW-1017">Isopeptide bond</keyword>
<dbReference type="GO" id="GO:0005737">
    <property type="term" value="C:cytoplasm"/>
    <property type="evidence" value="ECO:0007669"/>
    <property type="project" value="InterPro"/>
</dbReference>
<dbReference type="EMBL" id="JTDY01002967">
    <property type="protein sequence ID" value="KOB70401.1"/>
    <property type="molecule type" value="Genomic_DNA"/>
</dbReference>
<dbReference type="AlphaFoldDB" id="A0A0L7L4Z5"/>
<evidence type="ECO:0000313" key="4">
    <source>
        <dbReference type="EMBL" id="KOB70401.1"/>
    </source>
</evidence>
<accession>A0A0L7L4Z5</accession>
<organism evidence="4 5">
    <name type="scientific">Operophtera brumata</name>
    <name type="common">Winter moth</name>
    <name type="synonym">Phalaena brumata</name>
    <dbReference type="NCBI Taxonomy" id="104452"/>
    <lineage>
        <taxon>Eukaryota</taxon>
        <taxon>Metazoa</taxon>
        <taxon>Ecdysozoa</taxon>
        <taxon>Arthropoda</taxon>
        <taxon>Hexapoda</taxon>
        <taxon>Insecta</taxon>
        <taxon>Pterygota</taxon>
        <taxon>Neoptera</taxon>
        <taxon>Endopterygota</taxon>
        <taxon>Lepidoptera</taxon>
        <taxon>Glossata</taxon>
        <taxon>Ditrysia</taxon>
        <taxon>Geometroidea</taxon>
        <taxon>Geometridae</taxon>
        <taxon>Larentiinae</taxon>
        <taxon>Operophtera</taxon>
    </lineage>
</organism>
<reference evidence="4 5" key="1">
    <citation type="journal article" date="2015" name="Genome Biol. Evol.">
        <title>The genome of winter moth (Operophtera brumata) provides a genomic perspective on sexual dimorphism and phenology.</title>
        <authorList>
            <person name="Derks M.F."/>
            <person name="Smit S."/>
            <person name="Salis L."/>
            <person name="Schijlen E."/>
            <person name="Bossers A."/>
            <person name="Mateman C."/>
            <person name="Pijl A.S."/>
            <person name="de Ridder D."/>
            <person name="Groenen M.A."/>
            <person name="Visser M.E."/>
            <person name="Megens H.J."/>
        </authorList>
    </citation>
    <scope>NUCLEOTIDE SEQUENCE [LARGE SCALE GENOMIC DNA]</scope>
    <source>
        <strain evidence="4">WM2013NL</strain>
        <tissue evidence="4">Head and thorax</tissue>
    </source>
</reference>
<dbReference type="Pfam" id="PF04110">
    <property type="entry name" value="APG12"/>
    <property type="match status" value="1"/>
</dbReference>
<dbReference type="InterPro" id="IPR029071">
    <property type="entry name" value="Ubiquitin-like_domsf"/>
</dbReference>
<dbReference type="SUPFAM" id="SSF54236">
    <property type="entry name" value="Ubiquitin-like"/>
    <property type="match status" value="1"/>
</dbReference>
<evidence type="ECO:0000313" key="5">
    <source>
        <dbReference type="Proteomes" id="UP000037510"/>
    </source>
</evidence>
<sequence length="59" mass="6643">MGDGNDNISVDILLKATGNAPIMKKKKWAVDAEKQIGWIIEFVKKYLKLEPDEKLVSVL</sequence>
<name>A0A0L7L4Z5_OPEBR</name>
<protein>
    <submittedName>
        <fullName evidence="4">Ubiquitin-like protein ATG12</fullName>
    </submittedName>
</protein>
<dbReference type="Gene3D" id="3.10.20.90">
    <property type="entry name" value="Phosphatidylinositol 3-kinase Catalytic Subunit, Chain A, domain 1"/>
    <property type="match status" value="1"/>
</dbReference>
<dbReference type="Proteomes" id="UP000037510">
    <property type="component" value="Unassembled WGS sequence"/>
</dbReference>